<dbReference type="EMBL" id="BAABBM010000001">
    <property type="protein sequence ID" value="GAA3908437.1"/>
    <property type="molecule type" value="Genomic_DNA"/>
</dbReference>
<dbReference type="RefSeq" id="WP_344700356.1">
    <property type="nucleotide sequence ID" value="NZ_BAABBM010000001.1"/>
</dbReference>
<dbReference type="GO" id="GO:0032259">
    <property type="term" value="P:methylation"/>
    <property type="evidence" value="ECO:0007669"/>
    <property type="project" value="UniProtKB-KW"/>
</dbReference>
<evidence type="ECO:0000313" key="2">
    <source>
        <dbReference type="EMBL" id="GAA3908437.1"/>
    </source>
</evidence>
<dbReference type="InterPro" id="IPR029063">
    <property type="entry name" value="SAM-dependent_MTases_sf"/>
</dbReference>
<name>A0ABP7LWT2_9SPHN</name>
<dbReference type="CDD" id="cd02440">
    <property type="entry name" value="AdoMet_MTases"/>
    <property type="match status" value="1"/>
</dbReference>
<reference evidence="3" key="1">
    <citation type="journal article" date="2019" name="Int. J. Syst. Evol. Microbiol.">
        <title>The Global Catalogue of Microorganisms (GCM) 10K type strain sequencing project: providing services to taxonomists for standard genome sequencing and annotation.</title>
        <authorList>
            <consortium name="The Broad Institute Genomics Platform"/>
            <consortium name="The Broad Institute Genome Sequencing Center for Infectious Disease"/>
            <person name="Wu L."/>
            <person name="Ma J."/>
        </authorList>
    </citation>
    <scope>NUCLEOTIDE SEQUENCE [LARGE SCALE GENOMIC DNA]</scope>
    <source>
        <strain evidence="3">JCM 17543</strain>
    </source>
</reference>
<comment type="caution">
    <text evidence="2">The sequence shown here is derived from an EMBL/GenBank/DDBJ whole genome shotgun (WGS) entry which is preliminary data.</text>
</comment>
<dbReference type="SUPFAM" id="SSF53335">
    <property type="entry name" value="S-adenosyl-L-methionine-dependent methyltransferases"/>
    <property type="match status" value="1"/>
</dbReference>
<dbReference type="Proteomes" id="UP001500827">
    <property type="component" value="Unassembled WGS sequence"/>
</dbReference>
<dbReference type="Pfam" id="PF08242">
    <property type="entry name" value="Methyltransf_12"/>
    <property type="match status" value="1"/>
</dbReference>
<feature type="domain" description="Methyltransferase type 12" evidence="1">
    <location>
        <begin position="66"/>
        <end position="160"/>
    </location>
</feature>
<dbReference type="GO" id="GO:0008168">
    <property type="term" value="F:methyltransferase activity"/>
    <property type="evidence" value="ECO:0007669"/>
    <property type="project" value="UniProtKB-KW"/>
</dbReference>
<keyword evidence="2" id="KW-0489">Methyltransferase</keyword>
<dbReference type="InterPro" id="IPR013217">
    <property type="entry name" value="Methyltransf_12"/>
</dbReference>
<sequence>MAASDEHIAGAAIGAGVRAFYDEHPYPPPVTDLTGYARTWDDRRRRVEAHLLWPGEPYRDDRTILIAGCGTSQAAKHALRWPRARVTGIDFSQSSIDATAKLKRKHSIHNLELQQLSIELVGELGRSFDHIVCTGVLHHLPDPATGLRALADALQPDGALQLMLYAPYGRTGIYMLQDYCRRLGIGTGVADLRDLAESLNALPPDHPLVPLLGKVPDFRTPAGLADALLNPQDRAYSVPQVFELLRSADLEFARWANQAPYLPTCGAMVRSPHRPRIMRLPAEERYAALELFRGSMIRHSLVAYRRDRKRDRQVVFEGESWLDYVPIRLPRTIMVEERLPPNAAAVLINQGHTFTDIYFPIEAPQREIFERIDGVKAIGDIATNEAERQTARILFEQLWHYDQVVFDTSALRAARARRSSRGM</sequence>
<organism evidence="2 3">
    <name type="scientific">Sphingomonas limnosediminicola</name>
    <dbReference type="NCBI Taxonomy" id="940133"/>
    <lineage>
        <taxon>Bacteria</taxon>
        <taxon>Pseudomonadati</taxon>
        <taxon>Pseudomonadota</taxon>
        <taxon>Alphaproteobacteria</taxon>
        <taxon>Sphingomonadales</taxon>
        <taxon>Sphingomonadaceae</taxon>
        <taxon>Sphingomonas</taxon>
    </lineage>
</organism>
<accession>A0ABP7LWT2</accession>
<gene>
    <name evidence="2" type="ORF">GCM10022276_28470</name>
</gene>
<evidence type="ECO:0000313" key="3">
    <source>
        <dbReference type="Proteomes" id="UP001500827"/>
    </source>
</evidence>
<keyword evidence="2" id="KW-0808">Transferase</keyword>
<dbReference type="Gene3D" id="3.40.50.150">
    <property type="entry name" value="Vaccinia Virus protein VP39"/>
    <property type="match status" value="1"/>
</dbReference>
<protein>
    <submittedName>
        <fullName evidence="2">Class I SAM-dependent methyltransferase</fullName>
    </submittedName>
</protein>
<keyword evidence="3" id="KW-1185">Reference proteome</keyword>
<proteinExistence type="predicted"/>
<evidence type="ECO:0000259" key="1">
    <source>
        <dbReference type="Pfam" id="PF08242"/>
    </source>
</evidence>